<gene>
    <name evidence="6" type="ORF">METZ01_LOCUS270174</name>
</gene>
<dbReference type="EMBL" id="UINC01077310">
    <property type="protein sequence ID" value="SVC17320.1"/>
    <property type="molecule type" value="Genomic_DNA"/>
</dbReference>
<organism evidence="6">
    <name type="scientific">marine metagenome</name>
    <dbReference type="NCBI Taxonomy" id="408172"/>
    <lineage>
        <taxon>unclassified sequences</taxon>
        <taxon>metagenomes</taxon>
        <taxon>ecological metagenomes</taxon>
    </lineage>
</organism>
<protein>
    <recommendedName>
        <fullName evidence="5">tRNA(Ile)-lysidine/2-thiocytidine synthase N-terminal domain-containing protein</fullName>
    </recommendedName>
</protein>
<evidence type="ECO:0000256" key="1">
    <source>
        <dbReference type="ARBA" id="ARBA00022598"/>
    </source>
</evidence>
<sequence length="128" mass="14916">MRKESAKEAKEVKSILLKERILSKILKWKGETPKSNIQSNARQIRHGLLLKECYSLKIKNLILGHQMNDFIESFLIRLFRGSGLKGLTSFNQVSFLNKNNQKIIRPLITIKKKDLIYISKKIFGKYIL</sequence>
<dbReference type="PANTHER" id="PTHR43033">
    <property type="entry name" value="TRNA(ILE)-LYSIDINE SYNTHASE-RELATED"/>
    <property type="match status" value="1"/>
</dbReference>
<dbReference type="GO" id="GO:0008033">
    <property type="term" value="P:tRNA processing"/>
    <property type="evidence" value="ECO:0007669"/>
    <property type="project" value="UniProtKB-KW"/>
</dbReference>
<keyword evidence="3" id="KW-0547">Nucleotide-binding</keyword>
<feature type="non-terminal residue" evidence="6">
    <location>
        <position position="128"/>
    </location>
</feature>
<evidence type="ECO:0000256" key="3">
    <source>
        <dbReference type="ARBA" id="ARBA00022741"/>
    </source>
</evidence>
<keyword evidence="1" id="KW-0436">Ligase</keyword>
<evidence type="ECO:0000256" key="2">
    <source>
        <dbReference type="ARBA" id="ARBA00022694"/>
    </source>
</evidence>
<dbReference type="GO" id="GO:0016879">
    <property type="term" value="F:ligase activity, forming carbon-nitrogen bonds"/>
    <property type="evidence" value="ECO:0007669"/>
    <property type="project" value="InterPro"/>
</dbReference>
<reference evidence="6" key="1">
    <citation type="submission" date="2018-05" db="EMBL/GenBank/DDBJ databases">
        <authorList>
            <person name="Lanie J.A."/>
            <person name="Ng W.-L."/>
            <person name="Kazmierczak K.M."/>
            <person name="Andrzejewski T.M."/>
            <person name="Davidsen T.M."/>
            <person name="Wayne K.J."/>
            <person name="Tettelin H."/>
            <person name="Glass J.I."/>
            <person name="Rusch D."/>
            <person name="Podicherti R."/>
            <person name="Tsui H.-C.T."/>
            <person name="Winkler M.E."/>
        </authorList>
    </citation>
    <scope>NUCLEOTIDE SEQUENCE</scope>
</reference>
<accession>A0A382JYV0</accession>
<keyword evidence="2" id="KW-0819">tRNA processing</keyword>
<name>A0A382JYV0_9ZZZZ</name>
<evidence type="ECO:0000256" key="4">
    <source>
        <dbReference type="ARBA" id="ARBA00022840"/>
    </source>
</evidence>
<proteinExistence type="predicted"/>
<dbReference type="InterPro" id="IPR011063">
    <property type="entry name" value="TilS/TtcA_N"/>
</dbReference>
<dbReference type="AlphaFoldDB" id="A0A382JYV0"/>
<dbReference type="Gene3D" id="3.40.50.620">
    <property type="entry name" value="HUPs"/>
    <property type="match status" value="1"/>
</dbReference>
<keyword evidence="4" id="KW-0067">ATP-binding</keyword>
<dbReference type="InterPro" id="IPR014729">
    <property type="entry name" value="Rossmann-like_a/b/a_fold"/>
</dbReference>
<dbReference type="InterPro" id="IPR012094">
    <property type="entry name" value="tRNA_Ile_lys_synt"/>
</dbReference>
<evidence type="ECO:0000259" key="5">
    <source>
        <dbReference type="Pfam" id="PF01171"/>
    </source>
</evidence>
<evidence type="ECO:0000313" key="6">
    <source>
        <dbReference type="EMBL" id="SVC17320.1"/>
    </source>
</evidence>
<dbReference type="PANTHER" id="PTHR43033:SF1">
    <property type="entry name" value="TRNA(ILE)-LYSIDINE SYNTHASE-RELATED"/>
    <property type="match status" value="1"/>
</dbReference>
<dbReference type="GO" id="GO:0005524">
    <property type="term" value="F:ATP binding"/>
    <property type="evidence" value="ECO:0007669"/>
    <property type="project" value="UniProtKB-KW"/>
</dbReference>
<dbReference type="SUPFAM" id="SSF52402">
    <property type="entry name" value="Adenine nucleotide alpha hydrolases-like"/>
    <property type="match status" value="1"/>
</dbReference>
<dbReference type="Pfam" id="PF01171">
    <property type="entry name" value="ATP_bind_3"/>
    <property type="match status" value="1"/>
</dbReference>
<feature type="domain" description="tRNA(Ile)-lysidine/2-thiocytidine synthase N-terminal" evidence="5">
    <location>
        <begin position="1"/>
        <end position="121"/>
    </location>
</feature>